<dbReference type="InterPro" id="IPR045596">
    <property type="entry name" value="DUF6459"/>
</dbReference>
<dbReference type="Proteomes" id="UP000283374">
    <property type="component" value="Unassembled WGS sequence"/>
</dbReference>
<dbReference type="Pfam" id="PF20060">
    <property type="entry name" value="DUF6459"/>
    <property type="match status" value="1"/>
</dbReference>
<feature type="region of interest" description="Disordered" evidence="1">
    <location>
        <begin position="1"/>
        <end position="25"/>
    </location>
</feature>
<evidence type="ECO:0000313" key="2">
    <source>
        <dbReference type="EMBL" id="RHA39382.1"/>
    </source>
</evidence>
<organism evidence="2 3">
    <name type="scientific">Cellulomonas rhizosphaerae</name>
    <dbReference type="NCBI Taxonomy" id="2293719"/>
    <lineage>
        <taxon>Bacteria</taxon>
        <taxon>Bacillati</taxon>
        <taxon>Actinomycetota</taxon>
        <taxon>Actinomycetes</taxon>
        <taxon>Micrococcales</taxon>
        <taxon>Cellulomonadaceae</taxon>
        <taxon>Cellulomonas</taxon>
    </lineage>
</organism>
<reference evidence="2 3" key="1">
    <citation type="submission" date="2018-08" db="EMBL/GenBank/DDBJ databases">
        <title>Cellulomonas rhizosphaerae sp. nov., a novel actinomycete isolated from soil.</title>
        <authorList>
            <person name="Tian Y."/>
        </authorList>
    </citation>
    <scope>NUCLEOTIDE SEQUENCE [LARGE SCALE GENOMIC DNA]</scope>
    <source>
        <strain evidence="2 3">NEAU-TCZ24</strain>
    </source>
</reference>
<gene>
    <name evidence="2" type="ORF">D1825_11995</name>
</gene>
<evidence type="ECO:0000256" key="1">
    <source>
        <dbReference type="SAM" id="MobiDB-lite"/>
    </source>
</evidence>
<evidence type="ECO:0000313" key="3">
    <source>
        <dbReference type="Proteomes" id="UP000283374"/>
    </source>
</evidence>
<comment type="caution">
    <text evidence="2">The sequence shown here is derived from an EMBL/GenBank/DDBJ whole genome shotgun (WGS) entry which is preliminary data.</text>
</comment>
<name>A0A413RK98_9CELL</name>
<feature type="compositionally biased region" description="Basic and acidic residues" evidence="1">
    <location>
        <begin position="11"/>
        <end position="24"/>
    </location>
</feature>
<accession>A0A413RK98</accession>
<proteinExistence type="predicted"/>
<dbReference type="AlphaFoldDB" id="A0A413RK98"/>
<dbReference type="EMBL" id="QWKP01000205">
    <property type="protein sequence ID" value="RHA39382.1"/>
    <property type="molecule type" value="Genomic_DNA"/>
</dbReference>
<keyword evidence="3" id="KW-1185">Reference proteome</keyword>
<sequence length="204" mass="21338">MGPRQVGSHRRSAEAPAPDRDAAPRDAVLTAVVPPATVAAPRVRLLAPTPAVAAPTATGPAVQVPPTLAARLTVLRATDRSPVLEAVDEDRGPEPAADPAHVARAIAHAVVEVLLGRRPVTQLARWMTPGVYETLQGRAALTARVLGPRAAGRGAAVRRVRVCAVEPHVCEAGVVVDDGVRVRAVALRLETHRGTWRTTSLEVG</sequence>
<protein>
    <submittedName>
        <fullName evidence="2">Energy transducer TonB</fullName>
    </submittedName>
</protein>